<gene>
    <name evidence="1" type="ORF">A2113_01335</name>
</gene>
<name>A0A1G1W2Q6_9BACT</name>
<comment type="caution">
    <text evidence="1">The sequence shown here is derived from an EMBL/GenBank/DDBJ whole genome shotgun (WGS) entry which is preliminary data.</text>
</comment>
<evidence type="ECO:0000313" key="1">
    <source>
        <dbReference type="EMBL" id="OGY21946.1"/>
    </source>
</evidence>
<sequence length="120" mass="13453">MRGAEEMRAMPYQRFWLKLLGLGEYHICYPKVNPRTVFDAEKGRTNNSFIGSLIEHGVELVSILHSRGIGEPEVLHELIELLHPSLPHQKIDIICDELIAARGRGNAKELVVCLGLGLRG</sequence>
<proteinExistence type="predicted"/>
<evidence type="ECO:0000313" key="2">
    <source>
        <dbReference type="Proteomes" id="UP000176299"/>
    </source>
</evidence>
<dbReference type="EMBL" id="MHCN01000010">
    <property type="protein sequence ID" value="OGY21946.1"/>
    <property type="molecule type" value="Genomic_DNA"/>
</dbReference>
<reference evidence="1 2" key="1">
    <citation type="journal article" date="2016" name="Nat. Commun.">
        <title>Thousands of microbial genomes shed light on interconnected biogeochemical processes in an aquifer system.</title>
        <authorList>
            <person name="Anantharaman K."/>
            <person name="Brown C.T."/>
            <person name="Hug L.A."/>
            <person name="Sharon I."/>
            <person name="Castelle C.J."/>
            <person name="Probst A.J."/>
            <person name="Thomas B.C."/>
            <person name="Singh A."/>
            <person name="Wilkins M.J."/>
            <person name="Karaoz U."/>
            <person name="Brodie E.L."/>
            <person name="Williams K.H."/>
            <person name="Hubbard S.S."/>
            <person name="Banfield J.F."/>
        </authorList>
    </citation>
    <scope>NUCLEOTIDE SEQUENCE [LARGE SCALE GENOMIC DNA]</scope>
</reference>
<accession>A0A1G1W2Q6</accession>
<protein>
    <submittedName>
        <fullName evidence="1">Uncharacterized protein</fullName>
    </submittedName>
</protein>
<organism evidence="1 2">
    <name type="scientific">Candidatus Woykebacteria bacterium GWA1_44_8</name>
    <dbReference type="NCBI Taxonomy" id="1802591"/>
    <lineage>
        <taxon>Bacteria</taxon>
        <taxon>Candidatus Woykeibacteriota</taxon>
    </lineage>
</organism>
<dbReference type="AlphaFoldDB" id="A0A1G1W2Q6"/>
<dbReference type="Proteomes" id="UP000176299">
    <property type="component" value="Unassembled WGS sequence"/>
</dbReference>